<proteinExistence type="predicted"/>
<dbReference type="AlphaFoldDB" id="A0AA40GDW2"/>
<protein>
    <submittedName>
        <fullName evidence="2">Uncharacterized protein</fullName>
    </submittedName>
</protein>
<name>A0AA40GDW2_9HYME</name>
<organism evidence="2 3">
    <name type="scientific">Melipona bicolor</name>
    <dbReference type="NCBI Taxonomy" id="60889"/>
    <lineage>
        <taxon>Eukaryota</taxon>
        <taxon>Metazoa</taxon>
        <taxon>Ecdysozoa</taxon>
        <taxon>Arthropoda</taxon>
        <taxon>Hexapoda</taxon>
        <taxon>Insecta</taxon>
        <taxon>Pterygota</taxon>
        <taxon>Neoptera</taxon>
        <taxon>Endopterygota</taxon>
        <taxon>Hymenoptera</taxon>
        <taxon>Apocrita</taxon>
        <taxon>Aculeata</taxon>
        <taxon>Apoidea</taxon>
        <taxon>Anthophila</taxon>
        <taxon>Apidae</taxon>
        <taxon>Melipona</taxon>
    </lineage>
</organism>
<dbReference type="SUPFAM" id="SSF82895">
    <property type="entry name" value="TSP-1 type 1 repeat"/>
    <property type="match status" value="1"/>
</dbReference>
<evidence type="ECO:0000256" key="1">
    <source>
        <dbReference type="SAM" id="MobiDB-lite"/>
    </source>
</evidence>
<accession>A0AA40GDW2</accession>
<dbReference type="Gene3D" id="2.20.100.10">
    <property type="entry name" value="Thrombospondin type-1 (TSP1) repeat"/>
    <property type="match status" value="1"/>
</dbReference>
<feature type="region of interest" description="Disordered" evidence="1">
    <location>
        <begin position="61"/>
        <end position="91"/>
    </location>
</feature>
<reference evidence="2" key="1">
    <citation type="submission" date="2021-10" db="EMBL/GenBank/DDBJ databases">
        <title>Melipona bicolor Genome sequencing and assembly.</title>
        <authorList>
            <person name="Araujo N.S."/>
            <person name="Arias M.C."/>
        </authorList>
    </citation>
    <scope>NUCLEOTIDE SEQUENCE</scope>
    <source>
        <strain evidence="2">USP_2M_L1-L4_2017</strain>
        <tissue evidence="2">Whole body</tissue>
    </source>
</reference>
<keyword evidence="3" id="KW-1185">Reference proteome</keyword>
<evidence type="ECO:0000313" key="3">
    <source>
        <dbReference type="Proteomes" id="UP001177670"/>
    </source>
</evidence>
<dbReference type="InterPro" id="IPR000884">
    <property type="entry name" value="TSP1_rpt"/>
</dbReference>
<dbReference type="EMBL" id="JAHYIQ010000001">
    <property type="protein sequence ID" value="KAK1136048.1"/>
    <property type="molecule type" value="Genomic_DNA"/>
</dbReference>
<comment type="caution">
    <text evidence="2">The sequence shown here is derived from an EMBL/GenBank/DDBJ whole genome shotgun (WGS) entry which is preliminary data.</text>
</comment>
<evidence type="ECO:0000313" key="2">
    <source>
        <dbReference type="EMBL" id="KAK1136048.1"/>
    </source>
</evidence>
<gene>
    <name evidence="2" type="ORF">K0M31_000617</name>
</gene>
<dbReference type="Pfam" id="PF19030">
    <property type="entry name" value="TSP1_ADAMTS"/>
    <property type="match status" value="1"/>
</dbReference>
<dbReference type="InterPro" id="IPR036383">
    <property type="entry name" value="TSP1_rpt_sf"/>
</dbReference>
<sequence>MCSASCGGGSRTRNIFCTEENGNETTKLPDHKCSSTHKPRNQETCNTISCPMWETNKWSEVSTRQSQVPELRPSRVNTPCNMQNEQQERYRRRQTEVIRLTVEFRAPRDAARRREYLLLPSVTVFQPTRSGVRAVFTIASR</sequence>
<dbReference type="PROSITE" id="PS50092">
    <property type="entry name" value="TSP1"/>
    <property type="match status" value="1"/>
</dbReference>
<dbReference type="Proteomes" id="UP001177670">
    <property type="component" value="Unassembled WGS sequence"/>
</dbReference>